<keyword evidence="7" id="KW-0479">Metal-binding</keyword>
<feature type="non-terminal residue" evidence="11">
    <location>
        <position position="472"/>
    </location>
</feature>
<name>A0A183MXN4_9TREM</name>
<evidence type="ECO:0000313" key="12">
    <source>
        <dbReference type="Proteomes" id="UP000277204"/>
    </source>
</evidence>
<keyword evidence="12" id="KW-1185">Reference proteome</keyword>
<keyword evidence="8" id="KW-0255">Endonuclease</keyword>
<comment type="catalytic activity">
    <reaction evidence="1">
        <text>Endonucleolytic cleavage of RNA, removing extra 3' nucleotides from tRNA precursor, generating 3' termini of tRNAs. A 3'-hydroxy group is left at the tRNA terminus and a 5'-phosphoryl group is left at the trailer molecule.</text>
        <dbReference type="EC" id="3.1.26.11"/>
    </reaction>
</comment>
<dbReference type="STRING" id="48269.A0A183MXN4"/>
<evidence type="ECO:0000256" key="2">
    <source>
        <dbReference type="ARBA" id="ARBA00001947"/>
    </source>
</evidence>
<evidence type="ECO:0000256" key="9">
    <source>
        <dbReference type="ARBA" id="ARBA00022801"/>
    </source>
</evidence>
<dbReference type="GO" id="GO:0005739">
    <property type="term" value="C:mitochondrion"/>
    <property type="evidence" value="ECO:0007669"/>
    <property type="project" value="TreeGrafter"/>
</dbReference>
<keyword evidence="6" id="KW-0540">Nuclease</keyword>
<evidence type="ECO:0000256" key="3">
    <source>
        <dbReference type="ARBA" id="ARBA00007823"/>
    </source>
</evidence>
<sequence length="472" mass="53062">MLRPSLCYVRLVTTPKRFLKHKRPGDKMIPPPHSISLTVVGNGRAGSSKSMLIDTGVCRYLVNCGVALTAKAAGVKKLTIHGPTELEHLMQLTRPFTDCKTTDIVYKRRKENLGNVSESSVFIYYFQPFRTRRKLIMSKFNEACIPASVLKSGEIQAVINGENLILSDGRIISPDEVTVPSPPSKNMLFIDCPNSDYIPAFISNEHFFNSIQAEEPSRNLTSGVSLVVHFTPPGMFYSNQYQKFVQKLEECALQKSDTKDPTTTLKHLVLDGTGFVTDRVGMYSQTFILNRFFDSKVYPLLFDMTDSDTVSKRNETISKNIDPFSSVVTAEPYLQFSLRPWTGFNKPAYPNLNGDEFVSQSFDPVYMSLQEAEEQFVKMRESIVSNKPPAHRLASEAYPEITFLGTASSSPNKYRNISCILMQLDPDNYIMLDCGEGSLSQLYALHGVEKGNNILRKLRLILVTHMHADHHG</sequence>
<dbReference type="AlphaFoldDB" id="A0A183MXN4"/>
<protein>
    <recommendedName>
        <fullName evidence="4">ribonuclease Z</fullName>
        <ecNumber evidence="4">3.1.26.11</ecNumber>
    </recommendedName>
</protein>
<evidence type="ECO:0000256" key="7">
    <source>
        <dbReference type="ARBA" id="ARBA00022723"/>
    </source>
</evidence>
<dbReference type="GO" id="GO:0046872">
    <property type="term" value="F:metal ion binding"/>
    <property type="evidence" value="ECO:0007669"/>
    <property type="project" value="UniProtKB-KW"/>
</dbReference>
<dbReference type="GO" id="GO:1990180">
    <property type="term" value="P:mitochondrial tRNA 3'-end processing"/>
    <property type="evidence" value="ECO:0007669"/>
    <property type="project" value="TreeGrafter"/>
</dbReference>
<dbReference type="Gene3D" id="3.60.15.10">
    <property type="entry name" value="Ribonuclease Z/Hydroxyacylglutathione hydrolase-like"/>
    <property type="match status" value="1"/>
</dbReference>
<proteinExistence type="inferred from homology"/>
<comment type="cofactor">
    <cofactor evidence="2">
        <name>Zn(2+)</name>
        <dbReference type="ChEBI" id="CHEBI:29105"/>
    </cofactor>
</comment>
<keyword evidence="9" id="KW-0378">Hydrolase</keyword>
<keyword evidence="5" id="KW-0819">tRNA processing</keyword>
<evidence type="ECO:0000256" key="5">
    <source>
        <dbReference type="ARBA" id="ARBA00022694"/>
    </source>
</evidence>
<dbReference type="EMBL" id="UZAI01018459">
    <property type="protein sequence ID" value="VDP37233.1"/>
    <property type="molecule type" value="Genomic_DNA"/>
</dbReference>
<evidence type="ECO:0000256" key="1">
    <source>
        <dbReference type="ARBA" id="ARBA00000402"/>
    </source>
</evidence>
<organism evidence="11 12">
    <name type="scientific">Schistosoma margrebowiei</name>
    <dbReference type="NCBI Taxonomy" id="48269"/>
    <lineage>
        <taxon>Eukaryota</taxon>
        <taxon>Metazoa</taxon>
        <taxon>Spiralia</taxon>
        <taxon>Lophotrochozoa</taxon>
        <taxon>Platyhelminthes</taxon>
        <taxon>Trematoda</taxon>
        <taxon>Digenea</taxon>
        <taxon>Strigeidida</taxon>
        <taxon>Schistosomatoidea</taxon>
        <taxon>Schistosomatidae</taxon>
        <taxon>Schistosoma</taxon>
    </lineage>
</organism>
<evidence type="ECO:0000256" key="6">
    <source>
        <dbReference type="ARBA" id="ARBA00022722"/>
    </source>
</evidence>
<dbReference type="EC" id="3.1.26.11" evidence="4"/>
<dbReference type="InterPro" id="IPR036866">
    <property type="entry name" value="RibonucZ/Hydroxyglut_hydro"/>
</dbReference>
<gene>
    <name evidence="11" type="ORF">SMRZ_LOCUS20809</name>
</gene>
<dbReference type="PANTHER" id="PTHR12553">
    <property type="entry name" value="ZINC PHOSPHODIESTERASE ELAC PROTEIN 2"/>
    <property type="match status" value="1"/>
</dbReference>
<accession>A0A183MXN4</accession>
<dbReference type="PANTHER" id="PTHR12553:SF49">
    <property type="entry name" value="ZINC PHOSPHODIESTERASE ELAC PROTEIN 2"/>
    <property type="match status" value="1"/>
</dbReference>
<dbReference type="SUPFAM" id="SSF56281">
    <property type="entry name" value="Metallo-hydrolase/oxidoreductase"/>
    <property type="match status" value="1"/>
</dbReference>
<evidence type="ECO:0000313" key="11">
    <source>
        <dbReference type="EMBL" id="VDP37233.1"/>
    </source>
</evidence>
<evidence type="ECO:0000256" key="4">
    <source>
        <dbReference type="ARBA" id="ARBA00012477"/>
    </source>
</evidence>
<dbReference type="InterPro" id="IPR047151">
    <property type="entry name" value="RNZ2-like"/>
</dbReference>
<dbReference type="GO" id="GO:0042781">
    <property type="term" value="F:3'-tRNA processing endoribonuclease activity"/>
    <property type="evidence" value="ECO:0007669"/>
    <property type="project" value="UniProtKB-EC"/>
</dbReference>
<reference evidence="11 12" key="1">
    <citation type="submission" date="2018-11" db="EMBL/GenBank/DDBJ databases">
        <authorList>
            <consortium name="Pathogen Informatics"/>
        </authorList>
    </citation>
    <scope>NUCLEOTIDE SEQUENCE [LARGE SCALE GENOMIC DNA]</scope>
    <source>
        <strain evidence="11 12">Zambia</strain>
    </source>
</reference>
<dbReference type="Proteomes" id="UP000277204">
    <property type="component" value="Unassembled WGS sequence"/>
</dbReference>
<comment type="similarity">
    <text evidence="3">Belongs to the RNase Z family.</text>
</comment>
<dbReference type="Pfam" id="PF23023">
    <property type="entry name" value="Anti-Pycsar_Apyc1"/>
    <property type="match status" value="1"/>
</dbReference>
<keyword evidence="10" id="KW-0862">Zinc</keyword>
<evidence type="ECO:0000256" key="10">
    <source>
        <dbReference type="ARBA" id="ARBA00022833"/>
    </source>
</evidence>
<evidence type="ECO:0000256" key="8">
    <source>
        <dbReference type="ARBA" id="ARBA00022759"/>
    </source>
</evidence>